<gene>
    <name evidence="2" type="ORF">SAMN06265218_10337</name>
</gene>
<dbReference type="Pfam" id="PF00550">
    <property type="entry name" value="PP-binding"/>
    <property type="match status" value="1"/>
</dbReference>
<dbReference type="Gene3D" id="1.10.1200.10">
    <property type="entry name" value="ACP-like"/>
    <property type="match status" value="1"/>
</dbReference>
<accession>A0A521BE96</accession>
<keyword evidence="3" id="KW-1185">Reference proteome</keyword>
<evidence type="ECO:0000313" key="2">
    <source>
        <dbReference type="EMBL" id="SMO45379.1"/>
    </source>
</evidence>
<feature type="domain" description="Carrier" evidence="1">
    <location>
        <begin position="2"/>
        <end position="78"/>
    </location>
</feature>
<sequence>MNDTEAVIKKHLHRVAPEANLDQLRPEDDLGNALDIDSMDFYTMMVALSEEFGVEVPEEEYGQLRSLKSITTFLERSVNRPMDS</sequence>
<dbReference type="InterPro" id="IPR009081">
    <property type="entry name" value="PP-bd_ACP"/>
</dbReference>
<dbReference type="EMBL" id="FXTH01000003">
    <property type="protein sequence ID" value="SMO45379.1"/>
    <property type="molecule type" value="Genomic_DNA"/>
</dbReference>
<dbReference type="SUPFAM" id="SSF47336">
    <property type="entry name" value="ACP-like"/>
    <property type="match status" value="1"/>
</dbReference>
<dbReference type="InterPro" id="IPR036736">
    <property type="entry name" value="ACP-like_sf"/>
</dbReference>
<proteinExistence type="predicted"/>
<dbReference type="AlphaFoldDB" id="A0A521BE96"/>
<protein>
    <submittedName>
        <fullName evidence="2">Acyl carrier protein</fullName>
    </submittedName>
</protein>
<name>A0A521BE96_9BACT</name>
<dbReference type="OrthoDB" id="9810922at2"/>
<evidence type="ECO:0000313" key="3">
    <source>
        <dbReference type="Proteomes" id="UP000317593"/>
    </source>
</evidence>
<reference evidence="2 3" key="1">
    <citation type="submission" date="2017-05" db="EMBL/GenBank/DDBJ databases">
        <authorList>
            <person name="Varghese N."/>
            <person name="Submissions S."/>
        </authorList>
    </citation>
    <scope>NUCLEOTIDE SEQUENCE [LARGE SCALE GENOMIC DNA]</scope>
    <source>
        <strain evidence="2 3">DSM 21194</strain>
    </source>
</reference>
<dbReference type="RefSeq" id="WP_142713273.1">
    <property type="nucleotide sequence ID" value="NZ_FXTH01000003.1"/>
</dbReference>
<dbReference type="PROSITE" id="PS50075">
    <property type="entry name" value="CARRIER"/>
    <property type="match status" value="1"/>
</dbReference>
<dbReference type="Proteomes" id="UP000317593">
    <property type="component" value="Unassembled WGS sequence"/>
</dbReference>
<organism evidence="2 3">
    <name type="scientific">Fodinibius sediminis</name>
    <dbReference type="NCBI Taxonomy" id="1214077"/>
    <lineage>
        <taxon>Bacteria</taxon>
        <taxon>Pseudomonadati</taxon>
        <taxon>Balneolota</taxon>
        <taxon>Balneolia</taxon>
        <taxon>Balneolales</taxon>
        <taxon>Balneolaceae</taxon>
        <taxon>Fodinibius</taxon>
    </lineage>
</organism>
<evidence type="ECO:0000259" key="1">
    <source>
        <dbReference type="PROSITE" id="PS50075"/>
    </source>
</evidence>